<keyword evidence="4" id="KW-1185">Reference proteome</keyword>
<comment type="caution">
    <text evidence="3">The sequence shown here is derived from an EMBL/GenBank/DDBJ whole genome shotgun (WGS) entry which is preliminary data.</text>
</comment>
<organism evidence="3 4">
    <name type="scientific">Glycomyces buryatensis</name>
    <dbReference type="NCBI Taxonomy" id="2570927"/>
    <lineage>
        <taxon>Bacteria</taxon>
        <taxon>Bacillati</taxon>
        <taxon>Actinomycetota</taxon>
        <taxon>Actinomycetes</taxon>
        <taxon>Glycomycetales</taxon>
        <taxon>Glycomycetaceae</taxon>
        <taxon>Glycomyces</taxon>
    </lineage>
</organism>
<feature type="region of interest" description="Disordered" evidence="1">
    <location>
        <begin position="83"/>
        <end position="134"/>
    </location>
</feature>
<proteinExistence type="predicted"/>
<dbReference type="OrthoDB" id="3400075at2"/>
<evidence type="ECO:0008006" key="5">
    <source>
        <dbReference type="Google" id="ProtNLM"/>
    </source>
</evidence>
<evidence type="ECO:0000313" key="4">
    <source>
        <dbReference type="Proteomes" id="UP000308760"/>
    </source>
</evidence>
<accession>A0A4S8QI13</accession>
<protein>
    <recommendedName>
        <fullName evidence="5">Peptidase M23</fullName>
    </recommendedName>
</protein>
<keyword evidence="2" id="KW-0472">Membrane</keyword>
<dbReference type="Proteomes" id="UP000308760">
    <property type="component" value="Unassembled WGS sequence"/>
</dbReference>
<dbReference type="EMBL" id="STGY01000021">
    <property type="protein sequence ID" value="THV42625.1"/>
    <property type="molecule type" value="Genomic_DNA"/>
</dbReference>
<keyword evidence="2" id="KW-0812">Transmembrane</keyword>
<evidence type="ECO:0000256" key="2">
    <source>
        <dbReference type="SAM" id="Phobius"/>
    </source>
</evidence>
<sequence>MLSKIIEGATGTVRNAASAVATRLNGVRVAAVERLSGEHRGRRRIAVIALAAAVFVGSGATAAWALTTNEETYGEPEAVAVDATTEEATEEATTEAPTEEVTEEATEEAPAEPAPEETTEEETTEAPDPGPVDIDVSDLDDEQEANAVTIIETGAELGFDDQGWAVALATAMQEAKMYNAASEAVPESFEYSDSSVSYSDHDSVGIFQQRPSMGWGSVEELMDVSTSASKFYNTLSDVSGWESMSIASAAQAVQISAYPDYYAQWEGLAWDVIDAYNAAK</sequence>
<feature type="transmembrane region" description="Helical" evidence="2">
    <location>
        <begin position="45"/>
        <end position="66"/>
    </location>
</feature>
<name>A0A4S8QI13_9ACTN</name>
<evidence type="ECO:0000313" key="3">
    <source>
        <dbReference type="EMBL" id="THV42625.1"/>
    </source>
</evidence>
<evidence type="ECO:0000256" key="1">
    <source>
        <dbReference type="SAM" id="MobiDB-lite"/>
    </source>
</evidence>
<reference evidence="3 4" key="2">
    <citation type="submission" date="2019-05" db="EMBL/GenBank/DDBJ databases">
        <title>Glycomyces buryatensis sp. nov.</title>
        <authorList>
            <person name="Nikitina E."/>
        </authorList>
    </citation>
    <scope>NUCLEOTIDE SEQUENCE [LARGE SCALE GENOMIC DNA]</scope>
    <source>
        <strain evidence="3 4">18</strain>
    </source>
</reference>
<feature type="compositionally biased region" description="Acidic residues" evidence="1">
    <location>
        <begin position="84"/>
        <end position="125"/>
    </location>
</feature>
<dbReference type="RefSeq" id="WP_136533538.1">
    <property type="nucleotide sequence ID" value="NZ_STGY01000021.1"/>
</dbReference>
<gene>
    <name evidence="3" type="ORF">FAB82_05510</name>
</gene>
<keyword evidence="2" id="KW-1133">Transmembrane helix</keyword>
<reference evidence="4" key="1">
    <citation type="submission" date="2019-04" db="EMBL/GenBank/DDBJ databases">
        <title>Nocardioides xinjiangensis sp. nov.</title>
        <authorList>
            <person name="Liu S."/>
        </authorList>
    </citation>
    <scope>NUCLEOTIDE SEQUENCE [LARGE SCALE GENOMIC DNA]</scope>
    <source>
        <strain evidence="4">18</strain>
    </source>
</reference>
<dbReference type="AlphaFoldDB" id="A0A4S8QI13"/>